<keyword evidence="3 5" id="KW-0560">Oxidoreductase</keyword>
<dbReference type="PRINTS" id="PR00081">
    <property type="entry name" value="GDHRDH"/>
</dbReference>
<dbReference type="InterPro" id="IPR002347">
    <property type="entry name" value="SDR_fam"/>
</dbReference>
<dbReference type="PANTHER" id="PTHR43976">
    <property type="entry name" value="SHORT CHAIN DEHYDROGENASE"/>
    <property type="match status" value="1"/>
</dbReference>
<protein>
    <submittedName>
        <fullName evidence="5">Probable 3-oxoacyl-[acyl-carrier-protein] reductase oxidoreductase (EC)</fullName>
        <ecNumber evidence="5">1.1.1.100</ecNumber>
    </submittedName>
</protein>
<reference evidence="5" key="1">
    <citation type="submission" date="2019-10" db="EMBL/GenBank/DDBJ databases">
        <authorList>
            <person name="Nor Muhammad N."/>
        </authorList>
    </citation>
    <scope>NUCLEOTIDE SEQUENCE</scope>
</reference>
<dbReference type="InterPro" id="IPR051911">
    <property type="entry name" value="SDR_oxidoreductase"/>
</dbReference>
<organism evidence="5">
    <name type="scientific">Ganoderma boninense</name>
    <dbReference type="NCBI Taxonomy" id="34458"/>
    <lineage>
        <taxon>Eukaryota</taxon>
        <taxon>Fungi</taxon>
        <taxon>Dikarya</taxon>
        <taxon>Basidiomycota</taxon>
        <taxon>Agaricomycotina</taxon>
        <taxon>Agaricomycetes</taxon>
        <taxon>Polyporales</taxon>
        <taxon>Polyporaceae</taxon>
        <taxon>Ganoderma</taxon>
    </lineage>
</organism>
<dbReference type="PROSITE" id="PS00061">
    <property type="entry name" value="ADH_SHORT"/>
    <property type="match status" value="1"/>
</dbReference>
<dbReference type="InterPro" id="IPR036291">
    <property type="entry name" value="NAD(P)-bd_dom_sf"/>
</dbReference>
<dbReference type="Pfam" id="PF00106">
    <property type="entry name" value="adh_short"/>
    <property type="match status" value="1"/>
</dbReference>
<dbReference type="PANTHER" id="PTHR43976:SF16">
    <property type="entry name" value="SHORT-CHAIN DEHYDROGENASE_REDUCTASE FAMILY PROTEIN"/>
    <property type="match status" value="1"/>
</dbReference>
<evidence type="ECO:0000256" key="2">
    <source>
        <dbReference type="ARBA" id="ARBA00022857"/>
    </source>
</evidence>
<evidence type="ECO:0000313" key="5">
    <source>
        <dbReference type="EMBL" id="VWO98191.1"/>
    </source>
</evidence>
<accession>A0A5K1JYQ7</accession>
<sequence length="291" mass="31318">MSKSSPRVWFITGASTGFGRAIAELVLRKGEIAVATARSPESPGLTALAAQYPPDRLLVLKLDVTQPQDIVAAFAQAKDAFGRIDVVVNNAAVAVMGEVEAWSEVDEGPVRGMFETNFWGAAKVTSEAVRFFREVNNPVGGRLLQMSSITGLIGGPGLGYYSASKHALEGLTESLASELDPSWNIKVTLVNPASFHTEGQAKTTWAPPHPAYSSSELPAARMRGGWGSYAPSGDVHKAVEVIYRLASEPEPPLHLLLGEVAHTYIKQKLSKLTAEVEKYESWSEDLKKDGL</sequence>
<dbReference type="Gene3D" id="3.40.50.720">
    <property type="entry name" value="NAD(P)-binding Rossmann-like Domain"/>
    <property type="match status" value="1"/>
</dbReference>
<evidence type="ECO:0000256" key="4">
    <source>
        <dbReference type="RuleBase" id="RU000363"/>
    </source>
</evidence>
<dbReference type="AlphaFoldDB" id="A0A5K1JYQ7"/>
<proteinExistence type="inferred from homology"/>
<evidence type="ECO:0000256" key="1">
    <source>
        <dbReference type="ARBA" id="ARBA00006484"/>
    </source>
</evidence>
<dbReference type="InterPro" id="IPR020904">
    <property type="entry name" value="Sc_DH/Rdtase_CS"/>
</dbReference>
<dbReference type="SUPFAM" id="SSF51735">
    <property type="entry name" value="NAD(P)-binding Rossmann-fold domains"/>
    <property type="match status" value="1"/>
</dbReference>
<comment type="similarity">
    <text evidence="1 4">Belongs to the short-chain dehydrogenases/reductases (SDR) family.</text>
</comment>
<name>A0A5K1JYQ7_9APHY</name>
<dbReference type="EC" id="1.1.1.100" evidence="5"/>
<dbReference type="PRINTS" id="PR00080">
    <property type="entry name" value="SDRFAMILY"/>
</dbReference>
<keyword evidence="2" id="KW-0521">NADP</keyword>
<evidence type="ECO:0000256" key="3">
    <source>
        <dbReference type="ARBA" id="ARBA00023002"/>
    </source>
</evidence>
<dbReference type="GO" id="GO:0004316">
    <property type="term" value="F:3-oxoacyl-[acyl-carrier-protein] reductase (NADPH) activity"/>
    <property type="evidence" value="ECO:0007669"/>
    <property type="project" value="UniProtKB-EC"/>
</dbReference>
<dbReference type="EMBL" id="LR726788">
    <property type="protein sequence ID" value="VWO98191.1"/>
    <property type="molecule type" value="Genomic_DNA"/>
</dbReference>
<gene>
    <name evidence="5" type="primary">Q8Y0J2</name>
</gene>